<protein>
    <submittedName>
        <fullName evidence="7">Glycoside hydrolase family 97 protein</fullName>
    </submittedName>
</protein>
<sequence length="645" mass="69553">MKPLLTAAAVASALLQPAFAAPAPATIASPDGNVAIRIDADGGQFTVSRGSRTVIAPSPLGLELDGAPAFGALALEKRDNVNVDRTIALVATKAATARDHYRGATLTFRERGDAGRRLLIDVRAYNDGVAFRYRIADAGPVRVRGERTAFVPAGDPECLVSVADAAHEVTFDPMKVSQLSASQGYDVPVVCSAPSGRTTFAITQANLSGYTGASLWRDGQALRVRLSAPPKRPALAVDSPSGLTTAWRVVMMGDRPGDLIASHLVGNLNPAPAGDFSWVKPGKAAWDWWSGPLAGMKPDMASYKRFIDFAAAAGLPYYLIDAGWAWGTGPGCCDALPGTDITRAADGIDIPALVRYAAGKGVGLMLWAHWEHVAPRIDEVLDTYARWGIKGVKIDFMNRDDQEVVDFYQRVADATAKRHLLLDLHGAYVPAGLQRTYPNFITQEGVRGAEWNKMDKSITPRHNLMLPYTRMLAGPIDYTPGGFRNGTPASFTVRAELPFTQFTRGQALAMYVVYDSPLQMVSDEPDTYREAAGFDFIRRVPTAWDETRFLSGAPGRDIVLARRQGGNWYLGAMTADEAGRDERVSLRFLPAGRYRATVWEDGATPNDVRRVERIVTAADTLALRLAPAGGAAVVLEPVQATAKNN</sequence>
<dbReference type="Gene3D" id="2.60.40.1180">
    <property type="entry name" value="Golgi alpha-mannosidase II"/>
    <property type="match status" value="1"/>
</dbReference>
<dbReference type="AlphaFoldDB" id="A0A7X2IN98"/>
<dbReference type="PANTHER" id="PTHR35803">
    <property type="entry name" value="GLUCAN 1,4-ALPHA-GLUCOSIDASE SUSB-RELATED"/>
    <property type="match status" value="1"/>
</dbReference>
<proteinExistence type="predicted"/>
<dbReference type="EMBL" id="WKJJ01000007">
    <property type="protein sequence ID" value="MRV72608.1"/>
    <property type="molecule type" value="Genomic_DNA"/>
</dbReference>
<dbReference type="InterPro" id="IPR029486">
    <property type="entry name" value="GH97_N"/>
</dbReference>
<dbReference type="InterPro" id="IPR029483">
    <property type="entry name" value="GH97_C"/>
</dbReference>
<organism evidence="7 8">
    <name type="scientific">Pseudoduganella rivuli</name>
    <dbReference type="NCBI Taxonomy" id="2666085"/>
    <lineage>
        <taxon>Bacteria</taxon>
        <taxon>Pseudomonadati</taxon>
        <taxon>Pseudomonadota</taxon>
        <taxon>Betaproteobacteria</taxon>
        <taxon>Burkholderiales</taxon>
        <taxon>Oxalobacteraceae</taxon>
        <taxon>Telluria group</taxon>
        <taxon>Pseudoduganella</taxon>
    </lineage>
</organism>
<dbReference type="InterPro" id="IPR014718">
    <property type="entry name" value="GH-type_carb-bd"/>
</dbReference>
<dbReference type="Pfam" id="PF10566">
    <property type="entry name" value="Glyco_hydro_97"/>
    <property type="match status" value="1"/>
</dbReference>
<dbReference type="Proteomes" id="UP000446768">
    <property type="component" value="Unassembled WGS sequence"/>
</dbReference>
<name>A0A7X2IN98_9BURK</name>
<evidence type="ECO:0000313" key="7">
    <source>
        <dbReference type="EMBL" id="MRV72608.1"/>
    </source>
</evidence>
<keyword evidence="2" id="KW-0326">Glycosidase</keyword>
<dbReference type="InterPro" id="IPR019563">
    <property type="entry name" value="GH97_catalytic"/>
</dbReference>
<comment type="caution">
    <text evidence="7">The sequence shown here is derived from an EMBL/GenBank/DDBJ whole genome shotgun (WGS) entry which is preliminary data.</text>
</comment>
<dbReference type="Gene3D" id="3.20.20.70">
    <property type="entry name" value="Aldolase class I"/>
    <property type="match status" value="1"/>
</dbReference>
<dbReference type="InterPro" id="IPR013780">
    <property type="entry name" value="Glyco_hydro_b"/>
</dbReference>
<keyword evidence="3" id="KW-0732">Signal</keyword>
<dbReference type="Pfam" id="PF14508">
    <property type="entry name" value="GH97_N"/>
    <property type="match status" value="1"/>
</dbReference>
<dbReference type="GO" id="GO:0016798">
    <property type="term" value="F:hydrolase activity, acting on glycosyl bonds"/>
    <property type="evidence" value="ECO:0007669"/>
    <property type="project" value="UniProtKB-KW"/>
</dbReference>
<dbReference type="Gene3D" id="2.70.98.10">
    <property type="match status" value="1"/>
</dbReference>
<evidence type="ECO:0000256" key="2">
    <source>
        <dbReference type="ARBA" id="ARBA00023295"/>
    </source>
</evidence>
<feature type="domain" description="Glycosyl-hydrolase 97 C-terminal oligomerisation" evidence="6">
    <location>
        <begin position="543"/>
        <end position="635"/>
    </location>
</feature>
<evidence type="ECO:0000256" key="3">
    <source>
        <dbReference type="SAM" id="SignalP"/>
    </source>
</evidence>
<feature type="signal peptide" evidence="3">
    <location>
        <begin position="1"/>
        <end position="20"/>
    </location>
</feature>
<evidence type="ECO:0000313" key="8">
    <source>
        <dbReference type="Proteomes" id="UP000446768"/>
    </source>
</evidence>
<gene>
    <name evidence="7" type="ORF">GJ700_12915</name>
</gene>
<evidence type="ECO:0000259" key="5">
    <source>
        <dbReference type="Pfam" id="PF14508"/>
    </source>
</evidence>
<keyword evidence="8" id="KW-1185">Reference proteome</keyword>
<dbReference type="InterPro" id="IPR013785">
    <property type="entry name" value="Aldolase_TIM"/>
</dbReference>
<evidence type="ECO:0000259" key="6">
    <source>
        <dbReference type="Pfam" id="PF14509"/>
    </source>
</evidence>
<accession>A0A7X2IN98</accession>
<dbReference type="PANTHER" id="PTHR35803:SF2">
    <property type="entry name" value="RETAINING ALPHA-GALACTOSIDASE"/>
    <property type="match status" value="1"/>
</dbReference>
<dbReference type="Pfam" id="PF14509">
    <property type="entry name" value="GH97_C"/>
    <property type="match status" value="1"/>
</dbReference>
<dbReference type="InterPro" id="IPR052720">
    <property type="entry name" value="Glycosyl_hydrolase_97"/>
</dbReference>
<feature type="domain" description="Glycosyl-hydrolase 97 N-terminal" evidence="5">
    <location>
        <begin position="27"/>
        <end position="269"/>
    </location>
</feature>
<dbReference type="SUPFAM" id="SSF51445">
    <property type="entry name" value="(Trans)glycosidases"/>
    <property type="match status" value="1"/>
</dbReference>
<evidence type="ECO:0000259" key="4">
    <source>
        <dbReference type="Pfam" id="PF10566"/>
    </source>
</evidence>
<feature type="chain" id="PRO_5030692161" evidence="3">
    <location>
        <begin position="21"/>
        <end position="645"/>
    </location>
</feature>
<keyword evidence="1 7" id="KW-0378">Hydrolase</keyword>
<evidence type="ECO:0000256" key="1">
    <source>
        <dbReference type="ARBA" id="ARBA00022801"/>
    </source>
</evidence>
<dbReference type="GO" id="GO:0030246">
    <property type="term" value="F:carbohydrate binding"/>
    <property type="evidence" value="ECO:0007669"/>
    <property type="project" value="InterPro"/>
</dbReference>
<feature type="domain" description="Glycosyl-hydrolase 97 catalytic" evidence="4">
    <location>
        <begin position="289"/>
        <end position="446"/>
    </location>
</feature>
<dbReference type="InterPro" id="IPR017853">
    <property type="entry name" value="GH"/>
</dbReference>
<reference evidence="7 8" key="1">
    <citation type="submission" date="2019-11" db="EMBL/GenBank/DDBJ databases">
        <title>Novel species isolated from a subtropical stream in China.</title>
        <authorList>
            <person name="Lu H."/>
        </authorList>
    </citation>
    <scope>NUCLEOTIDE SEQUENCE [LARGE SCALE GENOMIC DNA]</scope>
    <source>
        <strain evidence="7 8">FT92W</strain>
    </source>
</reference>